<gene>
    <name evidence="7" type="ORF">D5086_0000117520</name>
</gene>
<feature type="compositionally biased region" description="Polar residues" evidence="5">
    <location>
        <begin position="270"/>
        <end position="283"/>
    </location>
</feature>
<dbReference type="PANTHER" id="PTHR45931:SF16">
    <property type="entry name" value="RING_U-BOX SUPERFAMILY PROTEIN"/>
    <property type="match status" value="1"/>
</dbReference>
<dbReference type="CDD" id="cd16454">
    <property type="entry name" value="RING-H2_PA-TM-RING"/>
    <property type="match status" value="1"/>
</dbReference>
<dbReference type="GO" id="GO:0061630">
    <property type="term" value="F:ubiquitin protein ligase activity"/>
    <property type="evidence" value="ECO:0007669"/>
    <property type="project" value="TreeGrafter"/>
</dbReference>
<evidence type="ECO:0000313" key="7">
    <source>
        <dbReference type="EMBL" id="TKS07043.1"/>
    </source>
</evidence>
<evidence type="ECO:0000259" key="6">
    <source>
        <dbReference type="PROSITE" id="PS50089"/>
    </source>
</evidence>
<dbReference type="PROSITE" id="PS50089">
    <property type="entry name" value="ZF_RING_2"/>
    <property type="match status" value="1"/>
</dbReference>
<keyword evidence="3" id="KW-0862">Zinc</keyword>
<dbReference type="InterPro" id="IPR001841">
    <property type="entry name" value="Znf_RING"/>
</dbReference>
<dbReference type="Gene3D" id="3.30.40.10">
    <property type="entry name" value="Zinc/RING finger domain, C3HC4 (zinc finger)"/>
    <property type="match status" value="1"/>
</dbReference>
<dbReference type="Pfam" id="PF08284">
    <property type="entry name" value="RVP_2"/>
    <property type="match status" value="1"/>
</dbReference>
<dbReference type="InterPro" id="IPR045358">
    <property type="entry name" value="Ty3_capsid"/>
</dbReference>
<evidence type="ECO:0000256" key="4">
    <source>
        <dbReference type="PROSITE-ProRule" id="PRU00175"/>
    </source>
</evidence>
<comment type="caution">
    <text evidence="7">The sequence shown here is derived from an EMBL/GenBank/DDBJ whole genome shotgun (WGS) entry which is preliminary data.</text>
</comment>
<dbReference type="SUPFAM" id="SSF57850">
    <property type="entry name" value="RING/U-box"/>
    <property type="match status" value="1"/>
</dbReference>
<sequence>MTHETRSQDIKKLEGTIATANKEQDIWNDKMVRLLEHQGQQQLSSDTRLVRLEELIAGISLQQNTLLQKLQLPAGETSSNQEYHHSNQEGVLYKNDWQQSGTYKFHKPRRDFPSFDGEDVHKWLYKCNQFFEMEEVPEAEKLKLASYYLDGTALYWHQNFMRSKGGQLVTWKEYVQGLCGRFGGHKEPLEELKDLKQEGDLEIYIRSFDILWNRAEIDERYALIFFLGGLETEIKNLVKMFEPKSLNQAYNLSRLQENTNLYKSAHKQPGKQTTTPFGSNQVPNPQPSPYKPHKFSEANPQHISLPGLLPTPQTPNGIQPMKRPTRNVRSTEMEDRRAKGLCFWCDDKFTPGHKCRTRKLYSICLVGDDEGDADDGVEAGQESRELVDTEPHISMNALEGIPGCYTLKVTGKVDKLPIFILIDSGSTHNFMNTWVANKLQCVLSPIKPVTVKAANGGKMLCSFICRKFKWKMQGIHCEADVFVMELEACDMVLGVQWLATLGDIVCNYKNMWMSFEWHGQHTTLRGEAPVKLQSIQYGQMGGLLSNKTSIADQEELLMAGQHQIDSESGCVFEVPIQEVAVPASFIHYLAQRISGFNLDASLCVDLASLIASHAYHIEGHCRGFYVSAHVDLVDVDVNEVAVSEIGPILDSEGFTLPRGASETVLKKERFCKKQGDADSSSGSTCVVCLEDISSSVKLTKLPCSHVFHDQCIFRWLLYSKSCPMCRTEVE</sequence>
<dbReference type="AlphaFoldDB" id="A0A4U5Q9Z3"/>
<evidence type="ECO:0000256" key="3">
    <source>
        <dbReference type="ARBA" id="ARBA00022833"/>
    </source>
</evidence>
<dbReference type="CDD" id="cd00303">
    <property type="entry name" value="retropepsin_like"/>
    <property type="match status" value="1"/>
</dbReference>
<evidence type="ECO:0000256" key="2">
    <source>
        <dbReference type="ARBA" id="ARBA00022771"/>
    </source>
</evidence>
<dbReference type="GO" id="GO:0005634">
    <property type="term" value="C:nucleus"/>
    <property type="evidence" value="ECO:0007669"/>
    <property type="project" value="TreeGrafter"/>
</dbReference>
<dbReference type="InterPro" id="IPR021109">
    <property type="entry name" value="Peptidase_aspartic_dom_sf"/>
</dbReference>
<dbReference type="GO" id="GO:0006511">
    <property type="term" value="P:ubiquitin-dependent protein catabolic process"/>
    <property type="evidence" value="ECO:0007669"/>
    <property type="project" value="TreeGrafter"/>
</dbReference>
<name>A0A4U5Q9Z3_POPAL</name>
<dbReference type="STRING" id="43335.A0A4U5Q9Z3"/>
<proteinExistence type="predicted"/>
<dbReference type="PANTHER" id="PTHR45931">
    <property type="entry name" value="SI:CH211-59O9.10"/>
    <property type="match status" value="1"/>
</dbReference>
<evidence type="ECO:0000256" key="1">
    <source>
        <dbReference type="ARBA" id="ARBA00022723"/>
    </source>
</evidence>
<dbReference type="SUPFAM" id="SSF50630">
    <property type="entry name" value="Acid proteases"/>
    <property type="match status" value="1"/>
</dbReference>
<dbReference type="SMART" id="SM00184">
    <property type="entry name" value="RING"/>
    <property type="match status" value="1"/>
</dbReference>
<accession>A0A4U5Q9Z3</accession>
<dbReference type="Pfam" id="PF19259">
    <property type="entry name" value="Ty3_capsid"/>
    <property type="match status" value="1"/>
</dbReference>
<dbReference type="InterPro" id="IPR013083">
    <property type="entry name" value="Znf_RING/FYVE/PHD"/>
</dbReference>
<keyword evidence="1" id="KW-0479">Metal-binding</keyword>
<organism evidence="7">
    <name type="scientific">Populus alba</name>
    <name type="common">White poplar</name>
    <dbReference type="NCBI Taxonomy" id="43335"/>
    <lineage>
        <taxon>Eukaryota</taxon>
        <taxon>Viridiplantae</taxon>
        <taxon>Streptophyta</taxon>
        <taxon>Embryophyta</taxon>
        <taxon>Tracheophyta</taxon>
        <taxon>Spermatophyta</taxon>
        <taxon>Magnoliopsida</taxon>
        <taxon>eudicotyledons</taxon>
        <taxon>Gunneridae</taxon>
        <taxon>Pentapetalae</taxon>
        <taxon>rosids</taxon>
        <taxon>fabids</taxon>
        <taxon>Malpighiales</taxon>
        <taxon>Salicaceae</taxon>
        <taxon>Saliceae</taxon>
        <taxon>Populus</taxon>
    </lineage>
</organism>
<evidence type="ECO:0000256" key="5">
    <source>
        <dbReference type="SAM" id="MobiDB-lite"/>
    </source>
</evidence>
<feature type="region of interest" description="Disordered" evidence="5">
    <location>
        <begin position="264"/>
        <end position="332"/>
    </location>
</feature>
<dbReference type="InterPro" id="IPR051834">
    <property type="entry name" value="RING_finger_E3_ligase"/>
</dbReference>
<dbReference type="Pfam" id="PF13639">
    <property type="entry name" value="zf-RING_2"/>
    <property type="match status" value="1"/>
</dbReference>
<protein>
    <recommendedName>
        <fullName evidence="6">RING-type domain-containing protein</fullName>
    </recommendedName>
</protein>
<dbReference type="EMBL" id="RCHU01000333">
    <property type="protein sequence ID" value="TKS07043.1"/>
    <property type="molecule type" value="Genomic_DNA"/>
</dbReference>
<keyword evidence="2 4" id="KW-0863">Zinc-finger</keyword>
<feature type="domain" description="RING-type" evidence="6">
    <location>
        <begin position="685"/>
        <end position="726"/>
    </location>
</feature>
<reference evidence="7" key="1">
    <citation type="submission" date="2018-10" db="EMBL/GenBank/DDBJ databases">
        <title>Population genomic analysis revealed the cold adaptation of white poplar.</title>
        <authorList>
            <person name="Liu Y.-J."/>
        </authorList>
    </citation>
    <scope>NUCLEOTIDE SEQUENCE [LARGE SCALE GENOMIC DNA]</scope>
    <source>
        <strain evidence="7">PAL-ZL1</strain>
    </source>
</reference>
<dbReference type="Gene3D" id="2.40.70.10">
    <property type="entry name" value="Acid Proteases"/>
    <property type="match status" value="1"/>
</dbReference>
<dbReference type="GO" id="GO:0008270">
    <property type="term" value="F:zinc ion binding"/>
    <property type="evidence" value="ECO:0007669"/>
    <property type="project" value="UniProtKB-KW"/>
</dbReference>